<sequence length="334" mass="37804">MRPVCAKMLVWLMLCSFLPASTQALIDMKERLKDRVVHVETLIHRGRWLWQNDNKDHGGSRYLFIDLIAERQTYYEPRVQFQARACAGGKYLCFEPLSLPHYYLTAGFPTGAPSKYTVKLQYSTYVDNDNRFHWKVMCENDKLEKCQFVPVRFESDGYLMVADNWGKDGGYSGGHYDATLGKDVSKAWFRVHAPNPTDGYREVYSNTNTGTTEQEAEYSTTIGVSQTQTTTHSITNTVSVEIGGAFKAFSASASASIEVAWEHASSSTFEAAKTVTHKIKIPGRTKVVLKQLIGKYVDTFDVGDDKYQIEEIPLDGGAARKKRIRLLKPTFIRF</sequence>
<organism evidence="2">
    <name type="scientific">Acropora millepora</name>
    <name type="common">Staghorn coral</name>
    <name type="synonym">Heteropora millepora</name>
    <dbReference type="NCBI Taxonomy" id="45264"/>
    <lineage>
        <taxon>Eukaryota</taxon>
        <taxon>Metazoa</taxon>
        <taxon>Cnidaria</taxon>
        <taxon>Anthozoa</taxon>
        <taxon>Hexacorallia</taxon>
        <taxon>Scleractinia</taxon>
        <taxon>Astrocoeniina</taxon>
        <taxon>Acroporidae</taxon>
        <taxon>Acropora</taxon>
    </lineage>
</organism>
<dbReference type="Gene3D" id="2.170.15.10">
    <property type="entry name" value="Proaerolysin, chain A, domain 3"/>
    <property type="match status" value="1"/>
</dbReference>
<evidence type="ECO:0000256" key="1">
    <source>
        <dbReference type="SAM" id="SignalP"/>
    </source>
</evidence>
<protein>
    <recommendedName>
        <fullName evidence="3">Agglutinin domain-containing protein</fullName>
    </recommendedName>
</protein>
<reference evidence="2" key="2">
    <citation type="submission" date="2017-01" db="EMBL/GenBank/DDBJ databases">
        <authorList>
            <person name="Mah S.A."/>
            <person name="Swanson W.J."/>
            <person name="Moy G.W."/>
            <person name="Vacquier V.D."/>
        </authorList>
    </citation>
    <scope>NUCLEOTIDE SEQUENCE</scope>
    <source>
        <strain evidence="2">A047-G9</strain>
    </source>
</reference>
<reference evidence="2" key="1">
    <citation type="journal article" date="2011" name="Dev. Biol.">
        <title>The biology of coral metamorphosis: molecular responses of larvae to inducers of settlement and metamorphosis.</title>
        <authorList>
            <person name="Grasso L.C."/>
            <person name="Negri A.P."/>
            <person name="Foret S."/>
            <person name="Saint R."/>
            <person name="Hayward D.C."/>
            <person name="Miller D.J."/>
            <person name="Ball E.E."/>
        </authorList>
    </citation>
    <scope>NUCLEOTIDE SEQUENCE</scope>
    <source>
        <strain evidence="2">A047-G9</strain>
    </source>
</reference>
<proteinExistence type="evidence at transcript level"/>
<keyword evidence="1" id="KW-0732">Signal</keyword>
<name>D7NNB4_ACRMI</name>
<dbReference type="EMBL" id="GQ228831">
    <property type="protein sequence ID" value="ADG44981.1"/>
    <property type="molecule type" value="mRNA"/>
</dbReference>
<dbReference type="OrthoDB" id="5983088at2759"/>
<dbReference type="SUPFAM" id="SSF56973">
    <property type="entry name" value="Aerolisin/ETX pore-forming domain"/>
    <property type="match status" value="1"/>
</dbReference>
<accession>D7NNB4</accession>
<dbReference type="AlphaFoldDB" id="D7NNB4"/>
<feature type="chain" id="PRO_5003104585" description="Agglutinin domain-containing protein" evidence="1">
    <location>
        <begin position="25"/>
        <end position="334"/>
    </location>
</feature>
<evidence type="ECO:0008006" key="3">
    <source>
        <dbReference type="Google" id="ProtNLM"/>
    </source>
</evidence>
<evidence type="ECO:0000313" key="2">
    <source>
        <dbReference type="EMBL" id="ADG44981.1"/>
    </source>
</evidence>
<feature type="signal peptide" evidence="1">
    <location>
        <begin position="1"/>
        <end position="24"/>
    </location>
</feature>